<dbReference type="STRING" id="933084.A0A067PEN6"/>
<feature type="region of interest" description="Disordered" evidence="8">
    <location>
        <begin position="1"/>
        <end position="23"/>
    </location>
</feature>
<evidence type="ECO:0000256" key="6">
    <source>
        <dbReference type="ARBA" id="ARBA00081568"/>
    </source>
</evidence>
<keyword evidence="5 7" id="KW-0456">Lyase</keyword>
<evidence type="ECO:0000256" key="2">
    <source>
        <dbReference type="ARBA" id="ARBA00022792"/>
    </source>
</evidence>
<dbReference type="GO" id="GO:0120539">
    <property type="term" value="F:4-hydroxy-3-methoxy-5-polyprenylbenzoate decarboxylase activity"/>
    <property type="evidence" value="ECO:0007669"/>
    <property type="project" value="UniProtKB-EC"/>
</dbReference>
<dbReference type="Proteomes" id="UP000027265">
    <property type="component" value="Unassembled WGS sequence"/>
</dbReference>
<comment type="cofactor">
    <cofactor evidence="7">
        <name>Zn(2+)</name>
        <dbReference type="ChEBI" id="CHEBI:29105"/>
    </cofactor>
</comment>
<keyword evidence="7" id="KW-0479">Metal-binding</keyword>
<evidence type="ECO:0000313" key="10">
    <source>
        <dbReference type="Proteomes" id="UP000027265"/>
    </source>
</evidence>
<evidence type="ECO:0000313" key="9">
    <source>
        <dbReference type="EMBL" id="KDQ53264.1"/>
    </source>
</evidence>
<name>A0A067PEN6_9AGAM</name>
<comment type="subunit">
    <text evidence="7">Component of a multi-subunit COQ enzyme complex, composed of at least COQ3, COQ4, COQ5, COQ6, COQ7 and COQ9.</text>
</comment>
<keyword evidence="7" id="KW-0862">Zinc</keyword>
<evidence type="ECO:0000256" key="8">
    <source>
        <dbReference type="SAM" id="MobiDB-lite"/>
    </source>
</evidence>
<dbReference type="EMBL" id="KL197735">
    <property type="protein sequence ID" value="KDQ53264.1"/>
    <property type="molecule type" value="Genomic_DNA"/>
</dbReference>
<dbReference type="OrthoDB" id="4249at2759"/>
<comment type="similarity">
    <text evidence="7">Belongs to the COQ4 family.</text>
</comment>
<dbReference type="UniPathway" id="UPA00232"/>
<dbReference type="FunCoup" id="A0A067PEN6">
    <property type="interactions" value="337"/>
</dbReference>
<evidence type="ECO:0000256" key="4">
    <source>
        <dbReference type="ARBA" id="ARBA00023136"/>
    </source>
</evidence>
<organism evidence="9 10">
    <name type="scientific">Jaapia argillacea MUCL 33604</name>
    <dbReference type="NCBI Taxonomy" id="933084"/>
    <lineage>
        <taxon>Eukaryota</taxon>
        <taxon>Fungi</taxon>
        <taxon>Dikarya</taxon>
        <taxon>Basidiomycota</taxon>
        <taxon>Agaricomycotina</taxon>
        <taxon>Agaricomycetes</taxon>
        <taxon>Agaricomycetidae</taxon>
        <taxon>Jaapiales</taxon>
        <taxon>Jaapiaceae</taxon>
        <taxon>Jaapia</taxon>
    </lineage>
</organism>
<feature type="binding site" evidence="7">
    <location>
        <position position="167"/>
    </location>
    <ligand>
        <name>Zn(2+)</name>
        <dbReference type="ChEBI" id="CHEBI:29105"/>
    </ligand>
</feature>
<feature type="binding site" evidence="7">
    <location>
        <position position="151"/>
    </location>
    <ligand>
        <name>Zn(2+)</name>
        <dbReference type="ChEBI" id="CHEBI:29105"/>
    </ligand>
</feature>
<dbReference type="PANTHER" id="PTHR12922:SF7">
    <property type="entry name" value="UBIQUINONE BIOSYNTHESIS PROTEIN COQ4 HOMOLOG, MITOCHONDRIAL"/>
    <property type="match status" value="1"/>
</dbReference>
<dbReference type="GO" id="GO:0031314">
    <property type="term" value="C:extrinsic component of mitochondrial inner membrane"/>
    <property type="evidence" value="ECO:0007669"/>
    <property type="project" value="UniProtKB-UniRule"/>
</dbReference>
<keyword evidence="4 7" id="KW-0472">Membrane</keyword>
<dbReference type="AlphaFoldDB" id="A0A067PEN6"/>
<keyword evidence="10" id="KW-1185">Reference proteome</keyword>
<dbReference type="InterPro" id="IPR027540">
    <property type="entry name" value="Coq4_euk"/>
</dbReference>
<keyword evidence="1 7" id="KW-0831">Ubiquinone biosynthesis</keyword>
<keyword evidence="2 7" id="KW-0999">Mitochondrion inner membrane</keyword>
<dbReference type="GO" id="GO:0008270">
    <property type="term" value="F:zinc ion binding"/>
    <property type="evidence" value="ECO:0007669"/>
    <property type="project" value="UniProtKB-UniRule"/>
</dbReference>
<evidence type="ECO:0000256" key="3">
    <source>
        <dbReference type="ARBA" id="ARBA00023128"/>
    </source>
</evidence>
<comment type="catalytic activity">
    <reaction evidence="7">
        <text>a 4-hydroxy-3-methoxy-5-(all-trans-polyprenyl)benzoate + H(+) = a 2-methoxy-6-(all-trans-polyprenyl)phenol + CO2</text>
        <dbReference type="Rhea" id="RHEA:81179"/>
        <dbReference type="Rhea" id="RHEA-COMP:9551"/>
        <dbReference type="Rhea" id="RHEA-COMP:10931"/>
        <dbReference type="ChEBI" id="CHEBI:15378"/>
        <dbReference type="ChEBI" id="CHEBI:16526"/>
        <dbReference type="ChEBI" id="CHEBI:62731"/>
        <dbReference type="ChEBI" id="CHEBI:84443"/>
        <dbReference type="EC" id="4.1.1.130"/>
    </reaction>
</comment>
<dbReference type="Pfam" id="PF05019">
    <property type="entry name" value="Coq4"/>
    <property type="match status" value="1"/>
</dbReference>
<evidence type="ECO:0000256" key="7">
    <source>
        <dbReference type="HAMAP-Rule" id="MF_03111"/>
    </source>
</evidence>
<evidence type="ECO:0000256" key="1">
    <source>
        <dbReference type="ARBA" id="ARBA00022688"/>
    </source>
</evidence>
<gene>
    <name evidence="7" type="primary">COQ4</name>
    <name evidence="9" type="ORF">JAAARDRAFT_137396</name>
</gene>
<keyword evidence="3 7" id="KW-0496">Mitochondrion</keyword>
<dbReference type="HOGENOM" id="CLU_061241_0_1_1"/>
<reference evidence="10" key="1">
    <citation type="journal article" date="2014" name="Proc. Natl. Acad. Sci. U.S.A.">
        <title>Extensive sampling of basidiomycete genomes demonstrates inadequacy of the white-rot/brown-rot paradigm for wood decay fungi.</title>
        <authorList>
            <person name="Riley R."/>
            <person name="Salamov A.A."/>
            <person name="Brown D.W."/>
            <person name="Nagy L.G."/>
            <person name="Floudas D."/>
            <person name="Held B.W."/>
            <person name="Levasseur A."/>
            <person name="Lombard V."/>
            <person name="Morin E."/>
            <person name="Otillar R."/>
            <person name="Lindquist E.A."/>
            <person name="Sun H."/>
            <person name="LaButti K.M."/>
            <person name="Schmutz J."/>
            <person name="Jabbour D."/>
            <person name="Luo H."/>
            <person name="Baker S.E."/>
            <person name="Pisabarro A.G."/>
            <person name="Walton J.D."/>
            <person name="Blanchette R.A."/>
            <person name="Henrissat B."/>
            <person name="Martin F."/>
            <person name="Cullen D."/>
            <person name="Hibbett D.S."/>
            <person name="Grigoriev I.V."/>
        </authorList>
    </citation>
    <scope>NUCLEOTIDE SEQUENCE [LARGE SCALE GENOMIC DNA]</scope>
    <source>
        <strain evidence="10">MUCL 33604</strain>
    </source>
</reference>
<dbReference type="PANTHER" id="PTHR12922">
    <property type="entry name" value="UBIQUINONE BIOSYNTHESIS PROTEIN"/>
    <property type="match status" value="1"/>
</dbReference>
<proteinExistence type="inferred from homology"/>
<evidence type="ECO:0000256" key="5">
    <source>
        <dbReference type="ARBA" id="ARBA00023239"/>
    </source>
</evidence>
<dbReference type="HAMAP" id="MF_03111">
    <property type="entry name" value="Coq4"/>
    <property type="match status" value="1"/>
</dbReference>
<comment type="pathway">
    <text evidence="7">Cofactor biosynthesis; ubiquinone biosynthesis.</text>
</comment>
<sequence length="280" mass="31426">MATRSSIAHLQNPRRTLSSSSQTPAYPGHIPLNWFENAFLAFGSAAMSLADPRRGDMIAALGETTAGPALPRLRDHMLNSAEGRQILKDRPRINSDTVDMNALAQLPEGTFGRAYVTWLERCGVTPDTRAPVHYIDDPELAYVMQRYRECHDFYHCIVNLPVDVSSELAVKFFEFANLGLPVAAISAAFGHLRLDWPKRQRLFGEYVPWAMKCGASANSLITVYWEKRWEQDFGELQRDIGVWSAPETKWRKPLSEAKIAAEKRRKMAEMALAEGAEASS</sequence>
<accession>A0A067PEN6</accession>
<feature type="binding site" evidence="7">
    <location>
        <position position="152"/>
    </location>
    <ligand>
        <name>Zn(2+)</name>
        <dbReference type="ChEBI" id="CHEBI:29105"/>
    </ligand>
</feature>
<comment type="function">
    <text evidence="7">Lyase that catalyzes the C1-decarboxylation of 4-hydroxy-3-methoxy-5-(all-trans-polyprenyl)benzoic acid into 2-methoxy-6-(all-trans-polyprenyl)phenol during ubiquinone biosynthesis.</text>
</comment>
<comment type="subcellular location">
    <subcellularLocation>
        <location evidence="7">Mitochondrion inner membrane</location>
        <topology evidence="7">Peripheral membrane protein</topology>
        <orientation evidence="7">Matrix side</orientation>
    </subcellularLocation>
</comment>
<dbReference type="InParanoid" id="A0A067PEN6"/>
<feature type="binding site" evidence="7">
    <location>
        <position position="155"/>
    </location>
    <ligand>
        <name>Zn(2+)</name>
        <dbReference type="ChEBI" id="CHEBI:29105"/>
    </ligand>
</feature>
<protein>
    <recommendedName>
        <fullName evidence="6">4-hydroxy-3-methoxy-5-polyprenylbenzoate decarboxylase</fullName>
    </recommendedName>
</protein>
<dbReference type="InterPro" id="IPR007715">
    <property type="entry name" value="Coq4"/>
</dbReference>